<dbReference type="EMBL" id="JARBJD010000002">
    <property type="protein sequence ID" value="KAK2964581.1"/>
    <property type="molecule type" value="Genomic_DNA"/>
</dbReference>
<evidence type="ECO:0000313" key="5">
    <source>
        <dbReference type="EMBL" id="KAK2964581.1"/>
    </source>
</evidence>
<name>A0ABQ9YLN5_9EUKA</name>
<proteinExistence type="predicted"/>
<organism evidence="5 6">
    <name type="scientific">Blattamonas nauphoetae</name>
    <dbReference type="NCBI Taxonomy" id="2049346"/>
    <lineage>
        <taxon>Eukaryota</taxon>
        <taxon>Metamonada</taxon>
        <taxon>Preaxostyla</taxon>
        <taxon>Oxymonadida</taxon>
        <taxon>Blattamonas</taxon>
    </lineage>
</organism>
<keyword evidence="6" id="KW-1185">Reference proteome</keyword>
<reference evidence="5 6" key="1">
    <citation type="journal article" date="2022" name="bioRxiv">
        <title>Genomics of Preaxostyla Flagellates Illuminates Evolutionary Transitions and the Path Towards Mitochondrial Loss.</title>
        <authorList>
            <person name="Novak L.V.F."/>
            <person name="Treitli S.C."/>
            <person name="Pyrih J."/>
            <person name="Halakuc P."/>
            <person name="Pipaliya S.V."/>
            <person name="Vacek V."/>
            <person name="Brzon O."/>
            <person name="Soukal P."/>
            <person name="Eme L."/>
            <person name="Dacks J.B."/>
            <person name="Karnkowska A."/>
            <person name="Elias M."/>
            <person name="Hampl V."/>
        </authorList>
    </citation>
    <scope>NUCLEOTIDE SEQUENCE [LARGE SCALE GENOMIC DNA]</scope>
    <source>
        <strain evidence="5">NAU3</strain>
        <tissue evidence="5">Gut</tissue>
    </source>
</reference>
<feature type="compositionally biased region" description="Acidic residues" evidence="4">
    <location>
        <begin position="368"/>
        <end position="379"/>
    </location>
</feature>
<dbReference type="Proteomes" id="UP001281761">
    <property type="component" value="Unassembled WGS sequence"/>
</dbReference>
<feature type="coiled-coil region" evidence="3">
    <location>
        <begin position="1065"/>
        <end position="1099"/>
    </location>
</feature>
<evidence type="ECO:0000256" key="1">
    <source>
        <dbReference type="ARBA" id="ARBA00022441"/>
    </source>
</evidence>
<feature type="coiled-coil region" evidence="3">
    <location>
        <begin position="896"/>
        <end position="951"/>
    </location>
</feature>
<accession>A0ABQ9YLN5</accession>
<evidence type="ECO:0000256" key="2">
    <source>
        <dbReference type="ARBA" id="ARBA00022737"/>
    </source>
</evidence>
<dbReference type="PANTHER" id="PTHR46228:SF2">
    <property type="entry name" value="KELCH REPEAT PROTEIN (AFU_ORTHOLOGUE AFUA_4G14350)"/>
    <property type="match status" value="1"/>
</dbReference>
<sequence length="1136" mass="130209">MAEDGFEEEFGWFKGSYIGVVPPPRFGQSYVSAGPTIIMFGGGTEMNVFNDAWLLDTTRMTWHKISPAGTLPMQRSGHSSVLFGADMLVFGGFNQVCSLSDLWILDLEFEQWIPVTVTGVIPPPRHRHAALRFGNKMVVFGGATTGEKSDYLNDMYMFDTNTLGWTKINPTNALSPEPRAGHSFTLIQNKFYVFGGIGKRGFLNDLWEFDPTTLRWKELCSKKIRPPIRANHAVCTYGVEPEEPYKYSKLIISGGHVSNKKLGDIWEYDVLSDEFIKYIIPIPPEAKRPQGNMESVMPNVHVPYPRSGHYIFKLDDGKLSFVNGITHETRKILNDFWVLCLGDPHKPVKQTEEEESKAPAELEKSQVDVDEEKSDEEKEEATVQETDEPNPADYDDEFRHRQEEEDLERRRNRRERRIAAAKAKAVLYGTSEEQIGDIDDTTKEETKKGFEADVDADWIRVTDEMNRLLDESMTLRENLTAYAHHNKKCKKTVSANDVRLKDTLSLVKEEGKELRERFTLDVYQSNVRFSNQQSEETQMKQTLIEMGKKFQTTATMKDGLSQQVKHEAEQWKTRNAKKLQSDLAAMNEPLLETTDKVNNKNELIKKKSRDETKAMEKGMAEHRNIISERKQAYSKSVEQAEQIIETFPQQAIEQLNQEGPGSSYWTECLINDREGEVNEVAEVVEREVRKEAAVQKAKLEEKKKEFQRESMLSGKEVTETHKAISIKREQVGNALQLAKDQADHLTRLEEIIEEISSTLINVKDRIEVLRNNSEEGQQLYEELNNIMEDLSDDHRNNQTLVVENEAKIEKLKQLEAERQKKREADFREQYDELMEGLRVWMQQNESKAVDELTTLEHWTNDTIEQSAEKAEVLKAEEGEKIRLCAVNAEEIHNAKLSEMEERVENIHDSLDQMIEEDHELETEIKSILDKQQECEEKLNSVEEHAQEESDEIAQFGSIIDNCEEAIIQNKKVIEDADAVRREFVHNLLSNVGDEVEMNLSEMKKNAMVTVRQMETSLQNTLREMQTFSEKEMSAVLDQLSQRVKNIGRGSTMTAQKLNVDAQMHLETHQEAIGLSDQKLKEAETESEQMRDSMQALSDSVSNSKQSICDTILQTAKNEADSVANKLQAEFGDVRQH</sequence>
<keyword evidence="2" id="KW-0677">Repeat</keyword>
<protein>
    <submittedName>
        <fullName evidence="5">Tip elongation aberrant protein 1</fullName>
    </submittedName>
</protein>
<keyword evidence="3" id="KW-0175">Coiled coil</keyword>
<evidence type="ECO:0000256" key="3">
    <source>
        <dbReference type="SAM" id="Coils"/>
    </source>
</evidence>
<evidence type="ECO:0000256" key="4">
    <source>
        <dbReference type="SAM" id="MobiDB-lite"/>
    </source>
</evidence>
<evidence type="ECO:0000313" key="6">
    <source>
        <dbReference type="Proteomes" id="UP001281761"/>
    </source>
</evidence>
<dbReference type="Gene3D" id="2.120.10.80">
    <property type="entry name" value="Kelch-type beta propeller"/>
    <property type="match status" value="2"/>
</dbReference>
<dbReference type="SUPFAM" id="SSF117281">
    <property type="entry name" value="Kelch motif"/>
    <property type="match status" value="1"/>
</dbReference>
<feature type="compositionally biased region" description="Basic and acidic residues" evidence="4">
    <location>
        <begin position="397"/>
        <end position="409"/>
    </location>
</feature>
<gene>
    <name evidence="5" type="ORF">BLNAU_498</name>
</gene>
<dbReference type="PANTHER" id="PTHR46228">
    <property type="entry name" value="KELCH DOMAIN-CONTAINING PROTEIN"/>
    <property type="match status" value="1"/>
</dbReference>
<keyword evidence="1" id="KW-0880">Kelch repeat</keyword>
<feature type="region of interest" description="Disordered" evidence="4">
    <location>
        <begin position="348"/>
        <end position="412"/>
    </location>
</feature>
<comment type="caution">
    <text evidence="5">The sequence shown here is derived from an EMBL/GenBank/DDBJ whole genome shotgun (WGS) entry which is preliminary data.</text>
</comment>
<dbReference type="InterPro" id="IPR015915">
    <property type="entry name" value="Kelch-typ_b-propeller"/>
</dbReference>
<dbReference type="Pfam" id="PF24681">
    <property type="entry name" value="Kelch_KLHDC2_KLHL20_DRC7"/>
    <property type="match status" value="1"/>
</dbReference>
<feature type="coiled-coil region" evidence="3">
    <location>
        <begin position="745"/>
        <end position="824"/>
    </location>
</feature>
<feature type="compositionally biased region" description="Acidic residues" evidence="4">
    <location>
        <begin position="385"/>
        <end position="396"/>
    </location>
</feature>
<feature type="compositionally biased region" description="Basic and acidic residues" evidence="4">
    <location>
        <begin position="348"/>
        <end position="367"/>
    </location>
</feature>